<sequence length="770" mass="87908">MFAKLKKKIAEETAVAQRPGGATRIPRSVSKESVASMGADSGDDFASDGSSSREDLSSQLLRRNEQIRKLEARLSDYAEQVRNLQKIKEKLEIALEKHQDSSMRKFQEQNETFQANRAKMAEGLALALARKDQEWSEKMDQLEKDKRFLTAQLQEMKNQSLNLFQRRDEMDELEGFQQQELSKVKHMLLKKEESLGKMEQELEACTRELSRTQEELMISNQMSADLSQKIEELQRNYSTLEEQRDHVTASKTGAENKITALEQKEQELQAFIQQLSIDLQKATAETQEKEKLITHLQEKVASLEKRLEQNLSGEEHVQELLKEKTLAEQNLEDTRQQLLAARSSQANATDSLETRVKELEQSLQASEEKLKQSSDVVAAQEAQIQELASANKESSCAQQQVLALEQQCTEQIHTLEAQLSALEKARAADHAAAERKVRELEQENAGLKESKNECEHSLQHHQLELKKLKEEWSQREIVSVAMAQALEEVRKQREEFQQQAANLIAIGGEKEQSLQEKTEVILQKEQEILQLKKGHDSALLQMRQLQSELEALRGLRAEQSEEAADDAREGPLRLRSREQGVVLSVSEPHVTSRAGQDPTYQLPAAEGIPNGEMGTAMDLGQLQKEKQDLEQQLLEKNKTIKQMQQRMLELKKTLQKELKIRPDNELFEVREKPGPEMTNMAPSVTNNADLTDAREINFEYLKHVVLKFMSCRESEAFHLIKAVSVLLNFSQEEENMLRETLEYKMSWFGSKPAPKGSIRPSISNPRIPWS</sequence>
<dbReference type="GO" id="GO:0070633">
    <property type="term" value="P:transepithelial transport"/>
    <property type="evidence" value="ECO:0007669"/>
    <property type="project" value="Ensembl"/>
</dbReference>
<evidence type="ECO:0000256" key="11">
    <source>
        <dbReference type="ARBA" id="ARBA00078935"/>
    </source>
</evidence>
<dbReference type="PANTHER" id="PTHR23157:SF24">
    <property type="entry name" value="GOLGIN SUBFAMILY A MEMBER 1"/>
    <property type="match status" value="1"/>
</dbReference>
<keyword evidence="7 14" id="KW-0175">Coiled coil</keyword>
<proteinExistence type="predicted"/>
<dbReference type="Ensembl" id="ENSMMNT00015029207.1">
    <property type="protein sequence ID" value="ENSMMNP00015026567.1"/>
    <property type="gene ID" value="ENSMMNG00015019440.1"/>
</dbReference>
<dbReference type="GO" id="GO:0001669">
    <property type="term" value="C:acrosomal vesicle"/>
    <property type="evidence" value="ECO:0007669"/>
    <property type="project" value="UniProtKB-SubCell"/>
</dbReference>
<comment type="function">
    <text evidence="12">Involved in vesicular trafficking at the Golgi apparatus level. Involved in endosome-to-Golgi trafficking. Mechanistically, captures transport vesicles arriving from endosomes via the protein TBC1D23. Recognized vesicles are then tethered to the trans-Golgi before subsequent SNARE engagement and vesicle fusion. Selectively regulates E-cadherin transport from the trans-Golgi network in tubulovesicular carriers.</text>
</comment>
<evidence type="ECO:0000259" key="16">
    <source>
        <dbReference type="PROSITE" id="PS50913"/>
    </source>
</evidence>
<dbReference type="PANTHER" id="PTHR23157">
    <property type="entry name" value="GRIP AND COILED-COIL DOMAIN-CONTAINING PROTEIN 1"/>
    <property type="match status" value="1"/>
</dbReference>
<feature type="coiled-coil region" evidence="14">
    <location>
        <begin position="535"/>
        <end position="562"/>
    </location>
</feature>
<evidence type="ECO:0000256" key="4">
    <source>
        <dbReference type="ARBA" id="ARBA00022553"/>
    </source>
</evidence>
<keyword evidence="6" id="KW-0333">Golgi apparatus</keyword>
<feature type="coiled-coil region" evidence="14">
    <location>
        <begin position="188"/>
        <end position="506"/>
    </location>
</feature>
<dbReference type="InterPro" id="IPR051952">
    <property type="entry name" value="Golgi-autophagy_related"/>
</dbReference>
<keyword evidence="5" id="KW-0013">ADP-ribosylation</keyword>
<dbReference type="CTD" id="2800"/>
<comment type="subunit">
    <text evidence="13">Interacts with RAB6A. Directly interacts with TBC1D23. Interacts with FAM91A1; this interaction may be mediated by TBC1D23. Interacts with ARL1; this interaction recruits Golgin-97/GOLGA1 onto the Golgi apparatus.</text>
</comment>
<dbReference type="GO" id="GO:0048471">
    <property type="term" value="C:perinuclear region of cytoplasm"/>
    <property type="evidence" value="ECO:0007669"/>
    <property type="project" value="Ensembl"/>
</dbReference>
<keyword evidence="4" id="KW-0597">Phosphoprotein</keyword>
<dbReference type="GO" id="GO:0044331">
    <property type="term" value="P:cell-cell adhesion mediated by cadherin"/>
    <property type="evidence" value="ECO:0007669"/>
    <property type="project" value="Ensembl"/>
</dbReference>
<evidence type="ECO:0000256" key="7">
    <source>
        <dbReference type="ARBA" id="ARBA00023054"/>
    </source>
</evidence>
<evidence type="ECO:0000313" key="18">
    <source>
        <dbReference type="Proteomes" id="UP000694561"/>
    </source>
</evidence>
<dbReference type="PROSITE" id="PS50913">
    <property type="entry name" value="GRIP"/>
    <property type="match status" value="1"/>
</dbReference>
<feature type="compositionally biased region" description="Basic and acidic residues" evidence="15">
    <location>
        <begin position="51"/>
        <end position="60"/>
    </location>
</feature>
<name>A0A8C6C928_MONMO</name>
<evidence type="ECO:0000313" key="17">
    <source>
        <dbReference type="Ensembl" id="ENSMMNP00015026567.1"/>
    </source>
</evidence>
<dbReference type="GO" id="GO:0140104">
    <property type="term" value="F:molecular carrier activity"/>
    <property type="evidence" value="ECO:0007669"/>
    <property type="project" value="Ensembl"/>
</dbReference>
<dbReference type="Proteomes" id="UP000694561">
    <property type="component" value="Unplaced"/>
</dbReference>
<gene>
    <name evidence="17" type="primary">GOLGA1</name>
</gene>
<evidence type="ECO:0000256" key="10">
    <source>
        <dbReference type="ARBA" id="ARBA00070165"/>
    </source>
</evidence>
<evidence type="ECO:0000256" key="15">
    <source>
        <dbReference type="SAM" id="MobiDB-lite"/>
    </source>
</evidence>
<evidence type="ECO:0000256" key="5">
    <source>
        <dbReference type="ARBA" id="ARBA00022765"/>
    </source>
</evidence>
<evidence type="ECO:0000256" key="3">
    <source>
        <dbReference type="ARBA" id="ARBA00004395"/>
    </source>
</evidence>
<evidence type="ECO:0000256" key="9">
    <source>
        <dbReference type="ARBA" id="ARBA00023329"/>
    </source>
</evidence>
<feature type="coiled-coil region" evidence="14">
    <location>
        <begin position="132"/>
        <end position="159"/>
    </location>
</feature>
<dbReference type="FunFam" id="1.10.220.60:FF:000002">
    <property type="entry name" value="Golgin subfamily A member 1"/>
    <property type="match status" value="1"/>
</dbReference>
<evidence type="ECO:0000256" key="6">
    <source>
        <dbReference type="ARBA" id="ARBA00023034"/>
    </source>
</evidence>
<reference evidence="17" key="2">
    <citation type="submission" date="2025-09" db="UniProtKB">
        <authorList>
            <consortium name="Ensembl"/>
        </authorList>
    </citation>
    <scope>IDENTIFICATION</scope>
</reference>
<dbReference type="GeneTree" id="ENSGT00940000153772"/>
<keyword evidence="18" id="KW-1185">Reference proteome</keyword>
<dbReference type="SMART" id="SM00755">
    <property type="entry name" value="Grip"/>
    <property type="match status" value="1"/>
</dbReference>
<dbReference type="AlphaFoldDB" id="A0A8C6C928"/>
<dbReference type="RefSeq" id="XP_029058813.1">
    <property type="nucleotide sequence ID" value="XM_029202980.1"/>
</dbReference>
<dbReference type="GO" id="GO:0005802">
    <property type="term" value="C:trans-Golgi network"/>
    <property type="evidence" value="ECO:0007669"/>
    <property type="project" value="Ensembl"/>
</dbReference>
<evidence type="ECO:0000256" key="14">
    <source>
        <dbReference type="SAM" id="Coils"/>
    </source>
</evidence>
<keyword evidence="9" id="KW-0968">Cytoplasmic vesicle</keyword>
<keyword evidence="8" id="KW-0472">Membrane</keyword>
<dbReference type="Gene3D" id="1.10.220.60">
    <property type="entry name" value="GRIP domain"/>
    <property type="match status" value="1"/>
</dbReference>
<dbReference type="Pfam" id="PF01465">
    <property type="entry name" value="GRIP"/>
    <property type="match status" value="1"/>
</dbReference>
<evidence type="ECO:0000256" key="1">
    <source>
        <dbReference type="ARBA" id="ARBA00004198"/>
    </source>
</evidence>
<feature type="region of interest" description="Disordered" evidence="15">
    <location>
        <begin position="13"/>
        <end position="60"/>
    </location>
</feature>
<evidence type="ECO:0000256" key="12">
    <source>
        <dbReference type="ARBA" id="ARBA00093371"/>
    </source>
</evidence>
<comment type="subcellular location">
    <subcellularLocation>
        <location evidence="2">Cytoplasmic vesicle</location>
        <location evidence="2">Secretory vesicle</location>
        <location evidence="2">Acrosome</location>
    </subcellularLocation>
    <subcellularLocation>
        <location evidence="3">Golgi apparatus membrane</location>
        <topology evidence="3">Peripheral membrane protein</topology>
    </subcellularLocation>
    <subcellularLocation>
        <location evidence="1">Golgi apparatus</location>
        <location evidence="1">trans-Golgi network membrane</location>
    </subcellularLocation>
</comment>
<feature type="domain" description="GRIP" evidence="16">
    <location>
        <begin position="691"/>
        <end position="740"/>
    </location>
</feature>
<dbReference type="GeneID" id="114884188"/>
<dbReference type="GO" id="GO:0000139">
    <property type="term" value="C:Golgi membrane"/>
    <property type="evidence" value="ECO:0007669"/>
    <property type="project" value="UniProtKB-SubCell"/>
</dbReference>
<evidence type="ECO:0000256" key="13">
    <source>
        <dbReference type="ARBA" id="ARBA00093537"/>
    </source>
</evidence>
<evidence type="ECO:0000256" key="2">
    <source>
        <dbReference type="ARBA" id="ARBA00004218"/>
    </source>
</evidence>
<accession>A0A8C6C928</accession>
<dbReference type="OrthoDB" id="5848685at2759"/>
<protein>
    <recommendedName>
        <fullName evidence="10">Golgin subfamily A member 1</fullName>
    </recommendedName>
    <alternativeName>
        <fullName evidence="11">Golgin-97</fullName>
    </alternativeName>
</protein>
<organism evidence="17 18">
    <name type="scientific">Monodon monoceros</name>
    <name type="common">Narwhal</name>
    <name type="synonym">Ceratodon monodon</name>
    <dbReference type="NCBI Taxonomy" id="40151"/>
    <lineage>
        <taxon>Eukaryota</taxon>
        <taxon>Metazoa</taxon>
        <taxon>Chordata</taxon>
        <taxon>Craniata</taxon>
        <taxon>Vertebrata</taxon>
        <taxon>Euteleostomi</taxon>
        <taxon>Mammalia</taxon>
        <taxon>Eutheria</taxon>
        <taxon>Laurasiatheria</taxon>
        <taxon>Artiodactyla</taxon>
        <taxon>Whippomorpha</taxon>
        <taxon>Cetacea</taxon>
        <taxon>Odontoceti</taxon>
        <taxon>Monodontidae</taxon>
        <taxon>Monodon</taxon>
    </lineage>
</organism>
<reference evidence="17" key="1">
    <citation type="submission" date="2025-08" db="UniProtKB">
        <authorList>
            <consortium name="Ensembl"/>
        </authorList>
    </citation>
    <scope>IDENTIFICATION</scope>
</reference>
<dbReference type="InterPro" id="IPR000237">
    <property type="entry name" value="GRIP_dom"/>
</dbReference>
<feature type="coiled-coil region" evidence="14">
    <location>
        <begin position="619"/>
        <end position="660"/>
    </location>
</feature>
<feature type="region of interest" description="Disordered" evidence="15">
    <location>
        <begin position="751"/>
        <end position="770"/>
    </location>
</feature>
<evidence type="ECO:0000256" key="8">
    <source>
        <dbReference type="ARBA" id="ARBA00023136"/>
    </source>
</evidence>